<dbReference type="SUPFAM" id="SSF56112">
    <property type="entry name" value="Protein kinase-like (PK-like)"/>
    <property type="match status" value="1"/>
</dbReference>
<evidence type="ECO:0000313" key="2">
    <source>
        <dbReference type="EMBL" id="CAF1887115.1"/>
    </source>
</evidence>
<accession>A0A816JVJ1</accession>
<organism evidence="2">
    <name type="scientific">Brassica napus</name>
    <name type="common">Rape</name>
    <dbReference type="NCBI Taxonomy" id="3708"/>
    <lineage>
        <taxon>Eukaryota</taxon>
        <taxon>Viridiplantae</taxon>
        <taxon>Streptophyta</taxon>
        <taxon>Embryophyta</taxon>
        <taxon>Tracheophyta</taxon>
        <taxon>Spermatophyta</taxon>
        <taxon>Magnoliopsida</taxon>
        <taxon>eudicotyledons</taxon>
        <taxon>Gunneridae</taxon>
        <taxon>Pentapetalae</taxon>
        <taxon>rosids</taxon>
        <taxon>malvids</taxon>
        <taxon>Brassicales</taxon>
        <taxon>Brassicaceae</taxon>
        <taxon>Brassiceae</taxon>
        <taxon>Brassica</taxon>
    </lineage>
</organism>
<dbReference type="PANTHER" id="PTHR45631">
    <property type="entry name" value="OS07G0107800 PROTEIN-RELATED"/>
    <property type="match status" value="1"/>
</dbReference>
<dbReference type="PANTHER" id="PTHR45631:SF183">
    <property type="entry name" value="BNAC02G06920D PROTEIN"/>
    <property type="match status" value="1"/>
</dbReference>
<sequence length="113" mass="12451">MITNQPVIDQVNEYPHIAERVGTMLTRGDIKTIVDPDLNEEYDSGSLWKALELAMSCVNPSPVARPDMSHVVQELKECVKSENLRAGLSQVMESNSSVDQDMSSDSGMTPNAR</sequence>
<dbReference type="InterPro" id="IPR011009">
    <property type="entry name" value="Kinase-like_dom_sf"/>
</dbReference>
<feature type="region of interest" description="Disordered" evidence="1">
    <location>
        <begin position="89"/>
        <end position="113"/>
    </location>
</feature>
<name>A0A816JVJ1_BRANA</name>
<dbReference type="Proteomes" id="UP001295469">
    <property type="component" value="Chromosome C02"/>
</dbReference>
<protein>
    <submittedName>
        <fullName evidence="2">(rape) hypothetical protein</fullName>
    </submittedName>
</protein>
<evidence type="ECO:0000256" key="1">
    <source>
        <dbReference type="SAM" id="MobiDB-lite"/>
    </source>
</evidence>
<feature type="compositionally biased region" description="Polar residues" evidence="1">
    <location>
        <begin position="91"/>
        <end position="113"/>
    </location>
</feature>
<dbReference type="AlphaFoldDB" id="A0A816JVJ1"/>
<reference evidence="2" key="1">
    <citation type="submission" date="2021-01" db="EMBL/GenBank/DDBJ databases">
        <authorList>
            <consortium name="Genoscope - CEA"/>
            <person name="William W."/>
        </authorList>
    </citation>
    <scope>NUCLEOTIDE SEQUENCE</scope>
</reference>
<proteinExistence type="predicted"/>
<gene>
    <name evidence="2" type="ORF">DARMORV10_C02P08650.1</name>
</gene>
<dbReference type="Gene3D" id="1.10.510.10">
    <property type="entry name" value="Transferase(Phosphotransferase) domain 1"/>
    <property type="match status" value="1"/>
</dbReference>
<dbReference type="EMBL" id="HG994366">
    <property type="protein sequence ID" value="CAF1887115.1"/>
    <property type="molecule type" value="Genomic_DNA"/>
</dbReference>